<reference evidence="2 3" key="1">
    <citation type="submission" date="2019-01" db="EMBL/GenBank/DDBJ databases">
        <authorList>
            <person name="Chen W.-M."/>
        </authorList>
    </citation>
    <scope>NUCLEOTIDE SEQUENCE [LARGE SCALE GENOMIC DNA]</scope>
    <source>
        <strain evidence="2 3">KYPC3</strain>
    </source>
</reference>
<protein>
    <submittedName>
        <fullName evidence="2">DUF1569 domain-containing protein</fullName>
    </submittedName>
</protein>
<sequence>MQRRTFLLGSTALIAVSGLGLAAGKALHTYDLATLLQQLQAFRGKEIKHSGAWSASEVFQHCAQSIAGSLDGYPEQKSPLFQLSIGKLALSTFQAAGAMRHPLAEPIPGMAVLNSQLPTAQALELLISQLERFLQNTDEMLQPHFAYGTLSKSNYQAAHWLHISQHLSELTVT</sequence>
<feature type="signal peptide" evidence="1">
    <location>
        <begin position="1"/>
        <end position="22"/>
    </location>
</feature>
<keyword evidence="1" id="KW-0732">Signal</keyword>
<dbReference type="AlphaFoldDB" id="A0A437R5D7"/>
<dbReference type="EMBL" id="SACS01000001">
    <property type="protein sequence ID" value="RVU41984.1"/>
    <property type="molecule type" value="Genomic_DNA"/>
</dbReference>
<evidence type="ECO:0000313" key="3">
    <source>
        <dbReference type="Proteomes" id="UP000283077"/>
    </source>
</evidence>
<comment type="caution">
    <text evidence="2">The sequence shown here is derived from an EMBL/GenBank/DDBJ whole genome shotgun (WGS) entry which is preliminary data.</text>
</comment>
<evidence type="ECO:0000256" key="1">
    <source>
        <dbReference type="SAM" id="SignalP"/>
    </source>
</evidence>
<gene>
    <name evidence="2" type="ORF">EOE67_02010</name>
</gene>
<keyword evidence="3" id="KW-1185">Reference proteome</keyword>
<dbReference type="InterPro" id="IPR011463">
    <property type="entry name" value="DUF1569"/>
</dbReference>
<organism evidence="2 3">
    <name type="scientific">Rheinheimera riviphila</name>
    <dbReference type="NCBI Taxonomy" id="1834037"/>
    <lineage>
        <taxon>Bacteria</taxon>
        <taxon>Pseudomonadati</taxon>
        <taxon>Pseudomonadota</taxon>
        <taxon>Gammaproteobacteria</taxon>
        <taxon>Chromatiales</taxon>
        <taxon>Chromatiaceae</taxon>
        <taxon>Rheinheimera</taxon>
    </lineage>
</organism>
<accession>A0A437R5D7</accession>
<evidence type="ECO:0000313" key="2">
    <source>
        <dbReference type="EMBL" id="RVU41984.1"/>
    </source>
</evidence>
<dbReference type="Pfam" id="PF07606">
    <property type="entry name" value="DUF1569"/>
    <property type="match status" value="1"/>
</dbReference>
<name>A0A437R5D7_9GAMM</name>
<dbReference type="RefSeq" id="WP_127697361.1">
    <property type="nucleotide sequence ID" value="NZ_SACS01000001.1"/>
</dbReference>
<proteinExistence type="predicted"/>
<dbReference type="OrthoDB" id="336237at2"/>
<feature type="chain" id="PRO_5019264280" evidence="1">
    <location>
        <begin position="23"/>
        <end position="173"/>
    </location>
</feature>
<dbReference type="Proteomes" id="UP000283077">
    <property type="component" value="Unassembled WGS sequence"/>
</dbReference>